<keyword evidence="1" id="KW-0378">Hydrolase</keyword>
<name>A0A917CVT7_9BACL</name>
<organism evidence="4 5">
    <name type="scientific">Paenibacillus albidus</name>
    <dbReference type="NCBI Taxonomy" id="2041023"/>
    <lineage>
        <taxon>Bacteria</taxon>
        <taxon>Bacillati</taxon>
        <taxon>Bacillota</taxon>
        <taxon>Bacilli</taxon>
        <taxon>Bacillales</taxon>
        <taxon>Paenibacillaceae</taxon>
        <taxon>Paenibacillus</taxon>
    </lineage>
</organism>
<reference evidence="4" key="2">
    <citation type="submission" date="2020-09" db="EMBL/GenBank/DDBJ databases">
        <authorList>
            <person name="Sun Q."/>
            <person name="Zhou Y."/>
        </authorList>
    </citation>
    <scope>NUCLEOTIDE SEQUENCE</scope>
    <source>
        <strain evidence="4">CGMCC 1.16134</strain>
    </source>
</reference>
<keyword evidence="5" id="KW-1185">Reference proteome</keyword>
<dbReference type="PANTHER" id="PTHR10272">
    <property type="entry name" value="PLATELET-ACTIVATING FACTOR ACETYLHYDROLASE"/>
    <property type="match status" value="1"/>
</dbReference>
<dbReference type="SUPFAM" id="SSF53474">
    <property type="entry name" value="alpha/beta-Hydrolases"/>
    <property type="match status" value="1"/>
</dbReference>
<keyword evidence="2" id="KW-0442">Lipid degradation</keyword>
<protein>
    <submittedName>
        <fullName evidence="4">Uncharacterized protein</fullName>
    </submittedName>
</protein>
<comment type="caution">
    <text evidence="4">The sequence shown here is derived from an EMBL/GenBank/DDBJ whole genome shotgun (WGS) entry which is preliminary data.</text>
</comment>
<evidence type="ECO:0000313" key="4">
    <source>
        <dbReference type="EMBL" id="GGF98370.1"/>
    </source>
</evidence>
<dbReference type="Pfam" id="PF03403">
    <property type="entry name" value="PAF-AH_p_II"/>
    <property type="match status" value="1"/>
</dbReference>
<dbReference type="AlphaFoldDB" id="A0A917CVT7"/>
<dbReference type="EMBL" id="BMKR01000027">
    <property type="protein sequence ID" value="GGF98370.1"/>
    <property type="molecule type" value="Genomic_DNA"/>
</dbReference>
<reference evidence="4" key="1">
    <citation type="journal article" date="2014" name="Int. J. Syst. Evol. Microbiol.">
        <title>Complete genome sequence of Corynebacterium casei LMG S-19264T (=DSM 44701T), isolated from a smear-ripened cheese.</title>
        <authorList>
            <consortium name="US DOE Joint Genome Institute (JGI-PGF)"/>
            <person name="Walter F."/>
            <person name="Albersmeier A."/>
            <person name="Kalinowski J."/>
            <person name="Ruckert C."/>
        </authorList>
    </citation>
    <scope>NUCLEOTIDE SEQUENCE</scope>
    <source>
        <strain evidence="4">CGMCC 1.16134</strain>
    </source>
</reference>
<evidence type="ECO:0000313" key="5">
    <source>
        <dbReference type="Proteomes" id="UP000637643"/>
    </source>
</evidence>
<dbReference type="Gene3D" id="3.40.50.1820">
    <property type="entry name" value="alpha/beta hydrolase"/>
    <property type="match status" value="1"/>
</dbReference>
<dbReference type="GO" id="GO:0003847">
    <property type="term" value="F:1-alkyl-2-acetylglycerophosphocholine esterase activity"/>
    <property type="evidence" value="ECO:0007669"/>
    <property type="project" value="TreeGrafter"/>
</dbReference>
<dbReference type="InterPro" id="IPR029058">
    <property type="entry name" value="AB_hydrolase_fold"/>
</dbReference>
<gene>
    <name evidence="4" type="ORF">GCM10010912_48800</name>
</gene>
<accession>A0A917CVT7</accession>
<sequence>MVQIWYPAQNTKGNPAPFIADEPMLKEEPLSKTLGLPAIIMNYLKYIPSHSYEGAEISTESGSYPLVLLNHGYKSSRIYHTSHAENLASHGYIVASIDHTYSTFATVFPDGHTTTMKTDEYQIRETDYRNKVGKVWTDDVKFILDQLEQIHSGQIPTLFILRRYIRPLR</sequence>
<evidence type="ECO:0000256" key="2">
    <source>
        <dbReference type="ARBA" id="ARBA00022963"/>
    </source>
</evidence>
<dbReference type="Proteomes" id="UP000637643">
    <property type="component" value="Unassembled WGS sequence"/>
</dbReference>
<evidence type="ECO:0000256" key="3">
    <source>
        <dbReference type="ARBA" id="ARBA00023098"/>
    </source>
</evidence>
<evidence type="ECO:0000256" key="1">
    <source>
        <dbReference type="ARBA" id="ARBA00022801"/>
    </source>
</evidence>
<dbReference type="PANTHER" id="PTHR10272:SF0">
    <property type="entry name" value="PLATELET-ACTIVATING FACTOR ACETYLHYDROLASE"/>
    <property type="match status" value="1"/>
</dbReference>
<dbReference type="GO" id="GO:0016042">
    <property type="term" value="P:lipid catabolic process"/>
    <property type="evidence" value="ECO:0007669"/>
    <property type="project" value="UniProtKB-KW"/>
</dbReference>
<keyword evidence="3" id="KW-0443">Lipid metabolism</keyword>
<proteinExistence type="predicted"/>
<dbReference type="RefSeq" id="WP_229696316.1">
    <property type="nucleotide sequence ID" value="NZ_BMKR01000027.1"/>
</dbReference>